<dbReference type="EMBL" id="UYRU01050114">
    <property type="protein sequence ID" value="VDN10850.1"/>
    <property type="molecule type" value="Genomic_DNA"/>
</dbReference>
<feature type="transmembrane region" description="Helical" evidence="5">
    <location>
        <begin position="52"/>
        <end position="70"/>
    </location>
</feature>
<evidence type="ECO:0000256" key="4">
    <source>
        <dbReference type="ARBA" id="ARBA00023136"/>
    </source>
</evidence>
<evidence type="ECO:0000313" key="6">
    <source>
        <dbReference type="EMBL" id="VDN10850.1"/>
    </source>
</evidence>
<protein>
    <submittedName>
        <fullName evidence="6">Uncharacterized protein</fullName>
    </submittedName>
</protein>
<evidence type="ECO:0000256" key="3">
    <source>
        <dbReference type="ARBA" id="ARBA00022989"/>
    </source>
</evidence>
<dbReference type="GO" id="GO:0005783">
    <property type="term" value="C:endoplasmic reticulum"/>
    <property type="evidence" value="ECO:0007669"/>
    <property type="project" value="TreeGrafter"/>
</dbReference>
<dbReference type="PANTHER" id="PTHR20661">
    <property type="entry name" value="PHOSPHATIDYLINOSITOL-GLYCAN BIOSYNTHESIS CLASS W PROTEIN"/>
    <property type="match status" value="1"/>
</dbReference>
<evidence type="ECO:0000256" key="5">
    <source>
        <dbReference type="SAM" id="Phobius"/>
    </source>
</evidence>
<evidence type="ECO:0000256" key="1">
    <source>
        <dbReference type="ARBA" id="ARBA00004141"/>
    </source>
</evidence>
<accession>A0A3P7LBR3</accession>
<evidence type="ECO:0000313" key="7">
    <source>
        <dbReference type="Proteomes" id="UP000281553"/>
    </source>
</evidence>
<keyword evidence="2 5" id="KW-0812">Transmembrane</keyword>
<sequence>MDAEKTARHLQFVSNLTGGSILELTCLLIIPCALGYLRVLIDHLYPRVTSKIPPLIRDFLLVIAVFVLPVTLLSDYIFEMTVIACTTAVLLYGHARNGKFPPPFPEPLYVWRRALRAYILLYTCVCIYAVDFPLFPRHLAKTEAHGVSLMDVGVGLISVSCGIANVPFVYFCRTSARSYASMSSVIMSTVILVLMGASRTVLVKLLGYPEHVTEYGVRWNFFITMAVLRFAGFLVGGLLSRLSNFAAMNVLWLLSITPEFSAACNAERLVSLPGYFALYLWGMLLGFLVDVHLAQAVSSDKYKFLAVQEEETWFVYASLPSATLRFVKKIGSIDTAQVS</sequence>
<gene>
    <name evidence="6" type="ORF">DILT_LOCUS6681</name>
</gene>
<keyword evidence="7" id="KW-1185">Reference proteome</keyword>
<dbReference type="GO" id="GO:0072659">
    <property type="term" value="P:protein localization to plasma membrane"/>
    <property type="evidence" value="ECO:0007669"/>
    <property type="project" value="TreeGrafter"/>
</dbReference>
<keyword evidence="4 5" id="KW-0472">Membrane</keyword>
<feature type="transmembrane region" description="Helical" evidence="5">
    <location>
        <begin position="217"/>
        <end position="239"/>
    </location>
</feature>
<feature type="transmembrane region" description="Helical" evidence="5">
    <location>
        <begin position="147"/>
        <end position="172"/>
    </location>
</feature>
<evidence type="ECO:0000256" key="2">
    <source>
        <dbReference type="ARBA" id="ARBA00022692"/>
    </source>
</evidence>
<dbReference type="InterPro" id="IPR009447">
    <property type="entry name" value="PIGW/GWT1"/>
</dbReference>
<proteinExistence type="predicted"/>
<dbReference type="AlphaFoldDB" id="A0A3P7LBR3"/>
<dbReference type="GO" id="GO:0006506">
    <property type="term" value="P:GPI anchor biosynthetic process"/>
    <property type="evidence" value="ECO:0007669"/>
    <property type="project" value="InterPro"/>
</dbReference>
<reference evidence="6 7" key="1">
    <citation type="submission" date="2018-11" db="EMBL/GenBank/DDBJ databases">
        <authorList>
            <consortium name="Pathogen Informatics"/>
        </authorList>
    </citation>
    <scope>NUCLEOTIDE SEQUENCE [LARGE SCALE GENOMIC DNA]</scope>
</reference>
<feature type="transmembrane region" description="Helical" evidence="5">
    <location>
        <begin position="20"/>
        <end position="40"/>
    </location>
</feature>
<feature type="transmembrane region" description="Helical" evidence="5">
    <location>
        <begin position="115"/>
        <end position="135"/>
    </location>
</feature>
<comment type="subcellular location">
    <subcellularLocation>
        <location evidence="1">Membrane</location>
        <topology evidence="1">Multi-pass membrane protein</topology>
    </subcellularLocation>
</comment>
<dbReference type="GO" id="GO:0016020">
    <property type="term" value="C:membrane"/>
    <property type="evidence" value="ECO:0007669"/>
    <property type="project" value="UniProtKB-SubCell"/>
</dbReference>
<organism evidence="6 7">
    <name type="scientific">Dibothriocephalus latus</name>
    <name type="common">Fish tapeworm</name>
    <name type="synonym">Diphyllobothrium latum</name>
    <dbReference type="NCBI Taxonomy" id="60516"/>
    <lineage>
        <taxon>Eukaryota</taxon>
        <taxon>Metazoa</taxon>
        <taxon>Spiralia</taxon>
        <taxon>Lophotrochozoa</taxon>
        <taxon>Platyhelminthes</taxon>
        <taxon>Cestoda</taxon>
        <taxon>Eucestoda</taxon>
        <taxon>Diphyllobothriidea</taxon>
        <taxon>Diphyllobothriidae</taxon>
        <taxon>Dibothriocephalus</taxon>
    </lineage>
</organism>
<name>A0A3P7LBR3_DIBLA</name>
<dbReference type="OrthoDB" id="15270at2759"/>
<dbReference type="Proteomes" id="UP000281553">
    <property type="component" value="Unassembled WGS sequence"/>
</dbReference>
<dbReference type="PANTHER" id="PTHR20661:SF0">
    <property type="entry name" value="PHOSPHATIDYLINOSITOL-GLYCAN BIOSYNTHESIS CLASS W PROTEIN"/>
    <property type="match status" value="1"/>
</dbReference>
<feature type="transmembrane region" description="Helical" evidence="5">
    <location>
        <begin position="179"/>
        <end position="197"/>
    </location>
</feature>
<dbReference type="GO" id="GO:0032216">
    <property type="term" value="F:glucosaminyl-phosphatidylinositol O-acyltransferase activity"/>
    <property type="evidence" value="ECO:0007669"/>
    <property type="project" value="TreeGrafter"/>
</dbReference>
<keyword evidence="3 5" id="KW-1133">Transmembrane helix</keyword>
<feature type="transmembrane region" description="Helical" evidence="5">
    <location>
        <begin position="275"/>
        <end position="294"/>
    </location>
</feature>
<dbReference type="Pfam" id="PF06423">
    <property type="entry name" value="GWT1"/>
    <property type="match status" value="1"/>
</dbReference>